<dbReference type="SUPFAM" id="SSF52540">
    <property type="entry name" value="P-loop containing nucleoside triphosphate hydrolases"/>
    <property type="match status" value="1"/>
</dbReference>
<dbReference type="Proteomes" id="UP000034961">
    <property type="component" value="Unassembled WGS sequence"/>
</dbReference>
<dbReference type="AlphaFoldDB" id="A0A0G0V0J8"/>
<dbReference type="EC" id="5.6.2.4" evidence="8"/>
<comment type="catalytic activity">
    <reaction evidence="7">
        <text>Couples ATP hydrolysis with the unwinding of duplex DNA by translocating in the 3'-5' direction.</text>
        <dbReference type="EC" id="5.6.2.4"/>
    </reaction>
</comment>
<evidence type="ECO:0000313" key="14">
    <source>
        <dbReference type="Proteomes" id="UP000034961"/>
    </source>
</evidence>
<dbReference type="PROSITE" id="PS51217">
    <property type="entry name" value="UVRD_HELICASE_CTER"/>
    <property type="match status" value="1"/>
</dbReference>
<gene>
    <name evidence="13" type="ORF">UU41_C0021G0014</name>
</gene>
<evidence type="ECO:0000259" key="12">
    <source>
        <dbReference type="PROSITE" id="PS51217"/>
    </source>
</evidence>
<comment type="caution">
    <text evidence="13">The sequence shown here is derived from an EMBL/GenBank/DDBJ whole genome shotgun (WGS) entry which is preliminary data.</text>
</comment>
<keyword evidence="2 10" id="KW-0547">Nucleotide-binding</keyword>
<dbReference type="GO" id="GO:0043138">
    <property type="term" value="F:3'-5' DNA helicase activity"/>
    <property type="evidence" value="ECO:0007669"/>
    <property type="project" value="UniProtKB-EC"/>
</dbReference>
<dbReference type="Pfam" id="PF00580">
    <property type="entry name" value="UvrD-helicase"/>
    <property type="match status" value="1"/>
</dbReference>
<keyword evidence="6" id="KW-0413">Isomerase</keyword>
<dbReference type="EMBL" id="LCAN01000021">
    <property type="protein sequence ID" value="KKR93301.1"/>
    <property type="molecule type" value="Genomic_DNA"/>
</dbReference>
<evidence type="ECO:0000256" key="3">
    <source>
        <dbReference type="ARBA" id="ARBA00022801"/>
    </source>
</evidence>
<keyword evidence="5 10" id="KW-0067">ATP-binding</keyword>
<protein>
    <recommendedName>
        <fullName evidence="8">DNA 3'-5' helicase</fullName>
        <ecNumber evidence="8">5.6.2.4</ecNumber>
    </recommendedName>
</protein>
<dbReference type="InterPro" id="IPR027417">
    <property type="entry name" value="P-loop_NTPase"/>
</dbReference>
<dbReference type="InterPro" id="IPR013986">
    <property type="entry name" value="DExx_box_DNA_helicase_dom_sf"/>
</dbReference>
<dbReference type="PATRIC" id="fig|1618474.3.peg.717"/>
<reference evidence="13 14" key="1">
    <citation type="journal article" date="2015" name="Nature">
        <title>rRNA introns, odd ribosomes, and small enigmatic genomes across a large radiation of phyla.</title>
        <authorList>
            <person name="Brown C.T."/>
            <person name="Hug L.A."/>
            <person name="Thomas B.C."/>
            <person name="Sharon I."/>
            <person name="Castelle C.J."/>
            <person name="Singh A."/>
            <person name="Wilkins M.J."/>
            <person name="Williams K.H."/>
            <person name="Banfield J.F."/>
        </authorList>
    </citation>
    <scope>NUCLEOTIDE SEQUENCE [LARGE SCALE GENOMIC DNA]</scope>
</reference>
<evidence type="ECO:0000256" key="1">
    <source>
        <dbReference type="ARBA" id="ARBA00009922"/>
    </source>
</evidence>
<dbReference type="Pfam" id="PF13361">
    <property type="entry name" value="UvrD_C"/>
    <property type="match status" value="1"/>
</dbReference>
<evidence type="ECO:0000259" key="11">
    <source>
        <dbReference type="PROSITE" id="PS51198"/>
    </source>
</evidence>
<dbReference type="PANTHER" id="PTHR11070">
    <property type="entry name" value="UVRD / RECB / PCRA DNA HELICASE FAMILY MEMBER"/>
    <property type="match status" value="1"/>
</dbReference>
<comment type="similarity">
    <text evidence="1">Belongs to the helicase family. UvrD subfamily.</text>
</comment>
<comment type="catalytic activity">
    <reaction evidence="9">
        <text>ATP + H2O = ADP + phosphate + H(+)</text>
        <dbReference type="Rhea" id="RHEA:13065"/>
        <dbReference type="ChEBI" id="CHEBI:15377"/>
        <dbReference type="ChEBI" id="CHEBI:15378"/>
        <dbReference type="ChEBI" id="CHEBI:30616"/>
        <dbReference type="ChEBI" id="CHEBI:43474"/>
        <dbReference type="ChEBI" id="CHEBI:456216"/>
        <dbReference type="EC" id="5.6.2.4"/>
    </reaction>
</comment>
<evidence type="ECO:0000256" key="2">
    <source>
        <dbReference type="ARBA" id="ARBA00022741"/>
    </source>
</evidence>
<feature type="domain" description="UvrD-like helicase C-terminal" evidence="12">
    <location>
        <begin position="286"/>
        <end position="543"/>
    </location>
</feature>
<keyword evidence="3 10" id="KW-0378">Hydrolase</keyword>
<dbReference type="PROSITE" id="PS51198">
    <property type="entry name" value="UVRD_HELICASE_ATP_BIND"/>
    <property type="match status" value="1"/>
</dbReference>
<sequence>MLNSILNQAQQKAVLTHDGPILVIAGAGTGKTRVLEHRTFELIKKGIDPKSILLLTFTRRAAAEMLARAARHDRRAQDVSGGTFHSFALATLQRYGKAVGLETFTVLDRGDSEELIGKIISDLRLGSKKYFPKKHTVLNILSKTINKDISVEQILEDEYPHLYEWAQAIELVGINAAKYKRQRNLLDFDDLLYYLHSILEENEMIRSKIHEKYHYIMVDEYQDTNKIQAKIVHQLANGSGNILVVGDEMQSIYRFRGAEFTNMIEFPRLFIKTQQIPLETNYRSTKEILNVANNVLDQVEGEGFKKHLTSDRSGQKPEYHQFKSSRKEAEWIAEKILSSSRNGESLDEIAVLFRAAYQSAPLEIELAARGIPFKKFGGIRFVETAHVKDVLAHLKVVVNHFDELAWRRILLLIDGIGEKSVENIMTRSDLSELKGQTLLEQSGYFKLRPLFELLMKINKEELTSSEKLSEIINYYKPILRSKYDDYPQREQDLDALIELSQPYEKDEDLLNDFALDPPDQSAMEITTADNEYVTLSTVHSAKGLEWGTVFVIQAQEGKFPIVRPESKQVDIEEERRLFYVAVTRAKKRLFITSSHGSMRGFYDSWYMSKMSRFVEPMIESKVVESNLLQESNPWKSPFSKNYSFGSSVSDIPEEDVDEF</sequence>
<evidence type="ECO:0000256" key="10">
    <source>
        <dbReference type="PROSITE-ProRule" id="PRU00560"/>
    </source>
</evidence>
<dbReference type="GO" id="GO:0005524">
    <property type="term" value="F:ATP binding"/>
    <property type="evidence" value="ECO:0007669"/>
    <property type="project" value="UniProtKB-UniRule"/>
</dbReference>
<organism evidence="13 14">
    <name type="scientific">Candidatus Roizmanbacteria bacterium GW2011_GWA1_41_13</name>
    <dbReference type="NCBI Taxonomy" id="1618474"/>
    <lineage>
        <taxon>Bacteria</taxon>
        <taxon>Candidatus Roizmaniibacteriota</taxon>
    </lineage>
</organism>
<accession>A0A0G0V0J8</accession>
<keyword evidence="4 10" id="KW-0347">Helicase</keyword>
<evidence type="ECO:0000256" key="6">
    <source>
        <dbReference type="ARBA" id="ARBA00023235"/>
    </source>
</evidence>
<evidence type="ECO:0000256" key="5">
    <source>
        <dbReference type="ARBA" id="ARBA00022840"/>
    </source>
</evidence>
<evidence type="ECO:0000256" key="4">
    <source>
        <dbReference type="ARBA" id="ARBA00022806"/>
    </source>
</evidence>
<evidence type="ECO:0000256" key="7">
    <source>
        <dbReference type="ARBA" id="ARBA00034617"/>
    </source>
</evidence>
<dbReference type="InterPro" id="IPR014016">
    <property type="entry name" value="UvrD-like_ATP-bd"/>
</dbReference>
<evidence type="ECO:0000256" key="8">
    <source>
        <dbReference type="ARBA" id="ARBA00034808"/>
    </source>
</evidence>
<dbReference type="GO" id="GO:0016887">
    <property type="term" value="F:ATP hydrolysis activity"/>
    <property type="evidence" value="ECO:0007669"/>
    <property type="project" value="RHEA"/>
</dbReference>
<dbReference type="InterPro" id="IPR000212">
    <property type="entry name" value="DNA_helicase_UvrD/REP"/>
</dbReference>
<proteinExistence type="inferred from homology"/>
<dbReference type="GO" id="GO:0000725">
    <property type="term" value="P:recombinational repair"/>
    <property type="evidence" value="ECO:0007669"/>
    <property type="project" value="TreeGrafter"/>
</dbReference>
<feature type="binding site" evidence="10">
    <location>
        <begin position="25"/>
        <end position="32"/>
    </location>
    <ligand>
        <name>ATP</name>
        <dbReference type="ChEBI" id="CHEBI:30616"/>
    </ligand>
</feature>
<dbReference type="InterPro" id="IPR014017">
    <property type="entry name" value="DNA_helicase_UvrD-like_C"/>
</dbReference>
<dbReference type="CDD" id="cd17932">
    <property type="entry name" value="DEXQc_UvrD"/>
    <property type="match status" value="1"/>
</dbReference>
<dbReference type="Gene3D" id="3.40.50.300">
    <property type="entry name" value="P-loop containing nucleotide triphosphate hydrolases"/>
    <property type="match status" value="2"/>
</dbReference>
<dbReference type="PANTHER" id="PTHR11070:SF3">
    <property type="entry name" value="DNA 3'-5' HELICASE"/>
    <property type="match status" value="1"/>
</dbReference>
<dbReference type="Gene3D" id="1.10.10.160">
    <property type="match status" value="1"/>
</dbReference>
<name>A0A0G0V0J8_9BACT</name>
<evidence type="ECO:0000313" key="13">
    <source>
        <dbReference type="EMBL" id="KKR93301.1"/>
    </source>
</evidence>
<dbReference type="Gene3D" id="1.10.486.10">
    <property type="entry name" value="PCRA, domain 4"/>
    <property type="match status" value="1"/>
</dbReference>
<dbReference type="GO" id="GO:0005829">
    <property type="term" value="C:cytosol"/>
    <property type="evidence" value="ECO:0007669"/>
    <property type="project" value="TreeGrafter"/>
</dbReference>
<evidence type="ECO:0000256" key="9">
    <source>
        <dbReference type="ARBA" id="ARBA00048988"/>
    </source>
</evidence>
<dbReference type="GO" id="GO:0003677">
    <property type="term" value="F:DNA binding"/>
    <property type="evidence" value="ECO:0007669"/>
    <property type="project" value="InterPro"/>
</dbReference>
<feature type="domain" description="UvrD-like helicase ATP-binding" evidence="11">
    <location>
        <begin position="4"/>
        <end position="285"/>
    </location>
</feature>